<dbReference type="SMART" id="SM01230">
    <property type="entry name" value="Gln-synt_C"/>
    <property type="match status" value="1"/>
</dbReference>
<dbReference type="AlphaFoldDB" id="A0A8H4AM98"/>
<dbReference type="Gene3D" id="3.30.590.10">
    <property type="entry name" value="Glutamine synthetase/guanido kinase, catalytic domain"/>
    <property type="match status" value="1"/>
</dbReference>
<organism evidence="11 12">
    <name type="scientific">Gigaspora margarita</name>
    <dbReference type="NCBI Taxonomy" id="4874"/>
    <lineage>
        <taxon>Eukaryota</taxon>
        <taxon>Fungi</taxon>
        <taxon>Fungi incertae sedis</taxon>
        <taxon>Mucoromycota</taxon>
        <taxon>Glomeromycotina</taxon>
        <taxon>Glomeromycetes</taxon>
        <taxon>Diversisporales</taxon>
        <taxon>Gigasporaceae</taxon>
        <taxon>Gigaspora</taxon>
    </lineage>
</organism>
<dbReference type="PANTHER" id="PTHR20852:SF57">
    <property type="entry name" value="GLUTAMINE SYNTHETASE 2 CYTOPLASMIC"/>
    <property type="match status" value="1"/>
</dbReference>
<comment type="similarity">
    <text evidence="2 8 9">Belongs to the glutamine synthetase family.</text>
</comment>
<reference evidence="11 12" key="1">
    <citation type="journal article" date="2019" name="Environ. Microbiol.">
        <title>At the nexus of three kingdoms: the genome of the mycorrhizal fungus Gigaspora margarita provides insights into plant, endobacterial and fungal interactions.</title>
        <authorList>
            <person name="Venice F."/>
            <person name="Ghignone S."/>
            <person name="Salvioli di Fossalunga A."/>
            <person name="Amselem J."/>
            <person name="Novero M."/>
            <person name="Xianan X."/>
            <person name="Sedzielewska Toro K."/>
            <person name="Morin E."/>
            <person name="Lipzen A."/>
            <person name="Grigoriev I.V."/>
            <person name="Henrissat B."/>
            <person name="Martin F.M."/>
            <person name="Bonfante P."/>
        </authorList>
    </citation>
    <scope>NUCLEOTIDE SEQUENCE [LARGE SCALE GENOMIC DNA]</scope>
    <source>
        <strain evidence="11 12">BEG34</strain>
    </source>
</reference>
<keyword evidence="7" id="KW-0067">ATP-binding</keyword>
<evidence type="ECO:0000256" key="9">
    <source>
        <dbReference type="RuleBase" id="RU000384"/>
    </source>
</evidence>
<dbReference type="PROSITE" id="PS00181">
    <property type="entry name" value="GLNA_ATP"/>
    <property type="match status" value="1"/>
</dbReference>
<dbReference type="InterPro" id="IPR014746">
    <property type="entry name" value="Gln_synth/guanido_kin_cat_dom"/>
</dbReference>
<name>A0A8H4AM98_GIGMA</name>
<dbReference type="FunFam" id="3.30.590.10:FF:000011">
    <property type="entry name" value="Glutamine synthetase"/>
    <property type="match status" value="1"/>
</dbReference>
<keyword evidence="5" id="KW-0436">Ligase</keyword>
<dbReference type="PANTHER" id="PTHR20852">
    <property type="entry name" value="GLUTAMINE SYNTHETASE"/>
    <property type="match status" value="1"/>
</dbReference>
<dbReference type="InterPro" id="IPR027303">
    <property type="entry name" value="Gln_synth_gly_rich_site"/>
</dbReference>
<dbReference type="Proteomes" id="UP000439903">
    <property type="component" value="Unassembled WGS sequence"/>
</dbReference>
<dbReference type="GO" id="GO:0004356">
    <property type="term" value="F:glutamine synthetase activity"/>
    <property type="evidence" value="ECO:0007669"/>
    <property type="project" value="UniProtKB-EC"/>
</dbReference>
<gene>
    <name evidence="11" type="ORF">F8M41_018071</name>
</gene>
<feature type="domain" description="GS catalytic" evidence="10">
    <location>
        <begin position="1"/>
        <end position="227"/>
    </location>
</feature>
<keyword evidence="6" id="KW-0547">Nucleotide-binding</keyword>
<dbReference type="PROSITE" id="PS51987">
    <property type="entry name" value="GS_CATALYTIC"/>
    <property type="match status" value="1"/>
</dbReference>
<protein>
    <recommendedName>
        <fullName evidence="3">glutamine synthetase</fullName>
        <ecNumber evidence="3">6.3.1.2</ecNumber>
    </recommendedName>
</protein>
<comment type="caution">
    <text evidence="11">The sequence shown here is derived from an EMBL/GenBank/DDBJ whole genome shotgun (WGS) entry which is preliminary data.</text>
</comment>
<evidence type="ECO:0000256" key="5">
    <source>
        <dbReference type="ARBA" id="ARBA00022598"/>
    </source>
</evidence>
<dbReference type="SUPFAM" id="SSF55931">
    <property type="entry name" value="Glutamine synthetase/guanido kinase"/>
    <property type="match status" value="1"/>
</dbReference>
<evidence type="ECO:0000313" key="11">
    <source>
        <dbReference type="EMBL" id="KAF0512138.1"/>
    </source>
</evidence>
<accession>A0A8H4AM98</accession>
<keyword evidence="4" id="KW-0963">Cytoplasm</keyword>
<dbReference type="Pfam" id="PF00120">
    <property type="entry name" value="Gln-synt_C"/>
    <property type="match status" value="1"/>
</dbReference>
<evidence type="ECO:0000256" key="8">
    <source>
        <dbReference type="PROSITE-ProRule" id="PRU01331"/>
    </source>
</evidence>
<evidence type="ECO:0000256" key="6">
    <source>
        <dbReference type="ARBA" id="ARBA00022741"/>
    </source>
</evidence>
<dbReference type="InterPro" id="IPR008146">
    <property type="entry name" value="Gln_synth_cat_dom"/>
</dbReference>
<evidence type="ECO:0000259" key="10">
    <source>
        <dbReference type="PROSITE" id="PS51987"/>
    </source>
</evidence>
<keyword evidence="12" id="KW-1185">Reference proteome</keyword>
<comment type="subcellular location">
    <subcellularLocation>
        <location evidence="1">Cytoplasm</location>
    </subcellularLocation>
</comment>
<evidence type="ECO:0000313" key="12">
    <source>
        <dbReference type="Proteomes" id="UP000439903"/>
    </source>
</evidence>
<dbReference type="EMBL" id="WTPW01000429">
    <property type="protein sequence ID" value="KAF0512138.1"/>
    <property type="molecule type" value="Genomic_DNA"/>
</dbReference>
<dbReference type="GO" id="GO:0005737">
    <property type="term" value="C:cytoplasm"/>
    <property type="evidence" value="ECO:0007669"/>
    <property type="project" value="UniProtKB-SubCell"/>
</dbReference>
<dbReference type="GO" id="GO:0005524">
    <property type="term" value="F:ATP binding"/>
    <property type="evidence" value="ECO:0007669"/>
    <property type="project" value="UniProtKB-KW"/>
</dbReference>
<evidence type="ECO:0000256" key="4">
    <source>
        <dbReference type="ARBA" id="ARBA00022490"/>
    </source>
</evidence>
<evidence type="ECO:0000256" key="7">
    <source>
        <dbReference type="ARBA" id="ARBA00022840"/>
    </source>
</evidence>
<evidence type="ECO:0000256" key="2">
    <source>
        <dbReference type="ARBA" id="ARBA00009897"/>
    </source>
</evidence>
<dbReference type="OrthoDB" id="1936100at2759"/>
<sequence>MARSKLNISQLPEWNFGSSTNQAPGDNSDVLLHPVAVEIKSYANVAFGHDIVEAHYHACLYASVKITGVNAEVMPGQWEFQVGPCEGIDIGDYLCMARFLLKLVAENFSSVIFFHSKPIKGDWNGAGCHTNFSIQAMREEGRIKAIYKAFDKMSKRHAEHIAVYGEGNNDQHLTGHHETRIYLNSPLELQITVLQFVYRVMLLLKQKDTWKIDVLLQILIHIVSCRL</sequence>
<evidence type="ECO:0000256" key="3">
    <source>
        <dbReference type="ARBA" id="ARBA00012937"/>
    </source>
</evidence>
<dbReference type="GO" id="GO:0006542">
    <property type="term" value="P:glutamine biosynthetic process"/>
    <property type="evidence" value="ECO:0007669"/>
    <property type="project" value="TreeGrafter"/>
</dbReference>
<proteinExistence type="inferred from homology"/>
<dbReference type="EC" id="6.3.1.2" evidence="3"/>
<evidence type="ECO:0000256" key="1">
    <source>
        <dbReference type="ARBA" id="ARBA00004496"/>
    </source>
</evidence>
<dbReference type="InterPro" id="IPR050292">
    <property type="entry name" value="Glutamine_Synthetase"/>
</dbReference>